<keyword evidence="1" id="KW-0863">Zinc-finger</keyword>
<dbReference type="Proteomes" id="UP000683360">
    <property type="component" value="Unassembled WGS sequence"/>
</dbReference>
<keyword evidence="1" id="KW-0479">Metal-binding</keyword>
<comment type="caution">
    <text evidence="3">The sequence shown here is derived from an EMBL/GenBank/DDBJ whole genome shotgun (WGS) entry which is preliminary data.</text>
</comment>
<protein>
    <recommendedName>
        <fullName evidence="2">B box-type domain-containing protein</fullName>
    </recommendedName>
</protein>
<evidence type="ECO:0000259" key="2">
    <source>
        <dbReference type="PROSITE" id="PS50119"/>
    </source>
</evidence>
<keyword evidence="4" id="KW-1185">Reference proteome</keyword>
<keyword evidence="1" id="KW-0862">Zinc</keyword>
<accession>A0A8S3R8L5</accession>
<evidence type="ECO:0000313" key="4">
    <source>
        <dbReference type="Proteomes" id="UP000683360"/>
    </source>
</evidence>
<dbReference type="GO" id="GO:0008270">
    <property type="term" value="F:zinc ion binding"/>
    <property type="evidence" value="ECO:0007669"/>
    <property type="project" value="UniProtKB-KW"/>
</dbReference>
<proteinExistence type="predicted"/>
<dbReference type="PROSITE" id="PS50119">
    <property type="entry name" value="ZF_BBOX"/>
    <property type="match status" value="1"/>
</dbReference>
<evidence type="ECO:0000256" key="1">
    <source>
        <dbReference type="PROSITE-ProRule" id="PRU00024"/>
    </source>
</evidence>
<organism evidence="3 4">
    <name type="scientific">Mytilus edulis</name>
    <name type="common">Blue mussel</name>
    <dbReference type="NCBI Taxonomy" id="6550"/>
    <lineage>
        <taxon>Eukaryota</taxon>
        <taxon>Metazoa</taxon>
        <taxon>Spiralia</taxon>
        <taxon>Lophotrochozoa</taxon>
        <taxon>Mollusca</taxon>
        <taxon>Bivalvia</taxon>
        <taxon>Autobranchia</taxon>
        <taxon>Pteriomorphia</taxon>
        <taxon>Mytilida</taxon>
        <taxon>Mytiloidea</taxon>
        <taxon>Mytilidae</taxon>
        <taxon>Mytilinae</taxon>
        <taxon>Mytilus</taxon>
    </lineage>
</organism>
<sequence length="406" mass="46879">MRRFKNSGIFKNTSLSFDSDELYFHGIHSASYDRLIVGFTHTSGSAKILELKNNKHNDVCLMKRMEWNSCEYETLFTLPEKSSLRRKCERNGMNICKMASKYANCQFHEESPDVKWHCKTCDLNLCDICNTKIHSKSEKLSEHKVELLKDGDENISRDIPVESVLEVKPPELYYIEPIDVNMGKVLGSIINKPKVVLIKTFEVNFPKISGLVCLNDDIFVMYNKRSRKFKYFTISYLKFVTTKNDIGDESRKNRNVEILDITNYNKEVLLCDDTFQMRCLRNYGTFDNIPLSLTDEKLVFHCIHTTNGNDVIVSLSNTERNSTVYLEISDTNYASKIRRVECDSASDIKLFDFPKKITTDINRDIYVLDHTDNAHRVVSIGKWGQSKWTYSGHQSLNPVSSAAQEK</sequence>
<reference evidence="3" key="1">
    <citation type="submission" date="2021-03" db="EMBL/GenBank/DDBJ databases">
        <authorList>
            <person name="Bekaert M."/>
        </authorList>
    </citation>
    <scope>NUCLEOTIDE SEQUENCE</scope>
</reference>
<dbReference type="InterPro" id="IPR000315">
    <property type="entry name" value="Znf_B-box"/>
</dbReference>
<dbReference type="CDD" id="cd19757">
    <property type="entry name" value="Bbox1"/>
    <property type="match status" value="1"/>
</dbReference>
<dbReference type="EMBL" id="CAJPWZ010000957">
    <property type="protein sequence ID" value="CAG2204468.1"/>
    <property type="molecule type" value="Genomic_DNA"/>
</dbReference>
<gene>
    <name evidence="3" type="ORF">MEDL_18925</name>
</gene>
<dbReference type="AlphaFoldDB" id="A0A8S3R8L5"/>
<name>A0A8S3R8L5_MYTED</name>
<evidence type="ECO:0000313" key="3">
    <source>
        <dbReference type="EMBL" id="CAG2204468.1"/>
    </source>
</evidence>
<feature type="domain" description="B box-type" evidence="2">
    <location>
        <begin position="100"/>
        <end position="148"/>
    </location>
</feature>